<reference evidence="3" key="5">
    <citation type="submission" date="2017-01" db="UniProtKB">
        <authorList>
            <consortium name="EnsemblFungi"/>
        </authorList>
    </citation>
    <scope>IDENTIFICATION</scope>
    <source>
        <strain evidence="3">PH-1 / ATCC MYA-4620 / FGSC 9075 / NRRL 31084</strain>
    </source>
</reference>
<evidence type="ECO:0000313" key="4">
    <source>
        <dbReference type="Proteomes" id="UP000070720"/>
    </source>
</evidence>
<gene>
    <name evidence="2" type="ORF">FGRAMPH1_01T21885</name>
</gene>
<reference evidence="3 4" key="1">
    <citation type="journal article" date="2007" name="Science">
        <title>The Fusarium graminearum genome reveals a link between localized polymorphism and pathogen specialization.</title>
        <authorList>
            <person name="Cuomo C.A."/>
            <person name="Gueldener U."/>
            <person name="Xu J.-R."/>
            <person name="Trail F."/>
            <person name="Turgeon B.G."/>
            <person name="Di Pietro A."/>
            <person name="Walton J.D."/>
            <person name="Ma L.-J."/>
            <person name="Baker S.E."/>
            <person name="Rep M."/>
            <person name="Adam G."/>
            <person name="Antoniw J."/>
            <person name="Baldwin T."/>
            <person name="Calvo S.E."/>
            <person name="Chang Y.-L."/>
            <person name="DeCaprio D."/>
            <person name="Gale L.R."/>
            <person name="Gnerre S."/>
            <person name="Goswami R.S."/>
            <person name="Hammond-Kosack K."/>
            <person name="Harris L.J."/>
            <person name="Hilburn K."/>
            <person name="Kennell J.C."/>
            <person name="Kroken S."/>
            <person name="Magnuson J.K."/>
            <person name="Mannhaupt G."/>
            <person name="Mauceli E.W."/>
            <person name="Mewes H.-W."/>
            <person name="Mitterbauer R."/>
            <person name="Muehlbauer G."/>
            <person name="Muensterkoetter M."/>
            <person name="Nelson D."/>
            <person name="O'Donnell K."/>
            <person name="Ouellet T."/>
            <person name="Qi W."/>
            <person name="Quesneville H."/>
            <person name="Roncero M.I.G."/>
            <person name="Seong K.-Y."/>
            <person name="Tetko I.V."/>
            <person name="Urban M."/>
            <person name="Waalwijk C."/>
            <person name="Ward T.J."/>
            <person name="Yao J."/>
            <person name="Birren B.W."/>
            <person name="Kistler H.C."/>
        </authorList>
    </citation>
    <scope>NUCLEOTIDE SEQUENCE [LARGE SCALE GENOMIC DNA]</scope>
    <source>
        <strain evidence="4">ATCC MYA-4620 / CBS 123657 / FGSC 9075 / NRRL 31084 / PH-1</strain>
        <strain evidence="3">PH-1 / ATCC MYA-4620 / FGSC 9075 / NRRL 31084</strain>
    </source>
</reference>
<proteinExistence type="predicted"/>
<name>A0A0E0SQW7_GIBZE</name>
<sequence>MNDDRRVPMMDDGSANDKRAKEMEVEDQMVEIGIGKTINALERDGTTNANVKEWEWSDNSTTRQRHRRLTEPAYRSRRFAD</sequence>
<accession>A0A0E0SQW7</accession>
<organism evidence="3">
    <name type="scientific">Gibberella zeae (strain ATCC MYA-4620 / CBS 123657 / FGSC 9075 / NRRL 31084 / PH-1)</name>
    <name type="common">Wheat head blight fungus</name>
    <name type="synonym">Fusarium graminearum</name>
    <dbReference type="NCBI Taxonomy" id="229533"/>
    <lineage>
        <taxon>Eukaryota</taxon>
        <taxon>Fungi</taxon>
        <taxon>Dikarya</taxon>
        <taxon>Ascomycota</taxon>
        <taxon>Pezizomycotina</taxon>
        <taxon>Sordariomycetes</taxon>
        <taxon>Hypocreomycetidae</taxon>
        <taxon>Hypocreales</taxon>
        <taxon>Nectriaceae</taxon>
        <taxon>Fusarium</taxon>
    </lineage>
</organism>
<keyword evidence="4" id="KW-1185">Reference proteome</keyword>
<feature type="region of interest" description="Disordered" evidence="1">
    <location>
        <begin position="1"/>
        <end position="22"/>
    </location>
</feature>
<reference evidence="2 4" key="4">
    <citation type="journal article" date="2015" name="BMC Genomics">
        <title>The completed genome sequence of the pathogenic ascomycete fungus Fusarium graminearum.</title>
        <authorList>
            <person name="King R."/>
            <person name="Urban M."/>
            <person name="Hammond-Kosack M.C."/>
            <person name="Hassani-Pak K."/>
            <person name="Hammond-Kosack K.E."/>
        </authorList>
    </citation>
    <scope>NUCLEOTIDE SEQUENCE [LARGE SCALE GENOMIC DNA]</scope>
    <source>
        <strain evidence="4">ATCC MYA-4620 / CBS 123657 / FGSC 9075 / NRRL 31084 / PH-1</strain>
        <strain evidence="2">PH-1</strain>
    </source>
</reference>
<reference evidence="3 4" key="2">
    <citation type="journal article" date="2010" name="Nature">
        <title>Comparative genomics reveals mobile pathogenicity chromosomes in Fusarium.</title>
        <authorList>
            <person name="Ma L.J."/>
            <person name="van der Does H.C."/>
            <person name="Borkovich K.A."/>
            <person name="Coleman J.J."/>
            <person name="Daboussi M.J."/>
            <person name="Di Pietro A."/>
            <person name="Dufresne M."/>
            <person name="Freitag M."/>
            <person name="Grabherr M."/>
            <person name="Henrissat B."/>
            <person name="Houterman P.M."/>
            <person name="Kang S."/>
            <person name="Shim W.B."/>
            <person name="Woloshuk C."/>
            <person name="Xie X."/>
            <person name="Xu J.R."/>
            <person name="Antoniw J."/>
            <person name="Baker S.E."/>
            <person name="Bluhm B.H."/>
            <person name="Breakspear A."/>
            <person name="Brown D.W."/>
            <person name="Butchko R.A."/>
            <person name="Chapman S."/>
            <person name="Coulson R."/>
            <person name="Coutinho P.M."/>
            <person name="Danchin E.G."/>
            <person name="Diener A."/>
            <person name="Gale L.R."/>
            <person name="Gardiner D.M."/>
            <person name="Goff S."/>
            <person name="Hammond-Kosack K.E."/>
            <person name="Hilburn K."/>
            <person name="Hua-Van A."/>
            <person name="Jonkers W."/>
            <person name="Kazan K."/>
            <person name="Kodira C.D."/>
            <person name="Koehrsen M."/>
            <person name="Kumar L."/>
            <person name="Lee Y.H."/>
            <person name="Li L."/>
            <person name="Manners J.M."/>
            <person name="Miranda-Saavedra D."/>
            <person name="Mukherjee M."/>
            <person name="Park G."/>
            <person name="Park J."/>
            <person name="Park S.Y."/>
            <person name="Proctor R.H."/>
            <person name="Regev A."/>
            <person name="Ruiz-Roldan M.C."/>
            <person name="Sain D."/>
            <person name="Sakthikumar S."/>
            <person name="Sykes S."/>
            <person name="Schwartz D.C."/>
            <person name="Turgeon B.G."/>
            <person name="Wapinski I."/>
            <person name="Yoder O."/>
            <person name="Young S."/>
            <person name="Zeng Q."/>
            <person name="Zhou S."/>
            <person name="Galagan J."/>
            <person name="Cuomo C.A."/>
            <person name="Kistler H.C."/>
            <person name="Rep M."/>
        </authorList>
    </citation>
    <scope>GENOME REANNOTATION</scope>
    <source>
        <strain evidence="4">ATCC MYA-4620 / CBS 123657 / FGSC 9075 / NRRL 31084 / PH-1</strain>
        <strain evidence="3">PH-1 / ATCC MYA-4620 / FGSC 9075 / NRRL 31084</strain>
    </source>
</reference>
<dbReference type="InParanoid" id="A0A0E0SQW7"/>
<evidence type="ECO:0000313" key="3">
    <source>
        <dbReference type="EnsemblFungi" id="CEF88830"/>
    </source>
</evidence>
<evidence type="ECO:0000313" key="2">
    <source>
        <dbReference type="EMBL" id="CEF88830.1"/>
    </source>
</evidence>
<dbReference type="EnsemblFungi" id="CEF88830">
    <property type="protein sequence ID" value="CEF88830"/>
    <property type="gene ID" value="FGRRES_15648"/>
</dbReference>
<evidence type="ECO:0000256" key="1">
    <source>
        <dbReference type="SAM" id="MobiDB-lite"/>
    </source>
</evidence>
<reference key="3">
    <citation type="submission" date="2014-02" db="EMBL/GenBank/DDBJ databases">
        <title>A revised Fusarium graminearum genomic reference sequence using whole shotgun re-sequencing.</title>
        <authorList>
            <person name="King R."/>
            <person name="Urban M."/>
            <person name="Hassani-Pak K."/>
            <person name="Hammond-Kosack K."/>
        </authorList>
    </citation>
    <scope>NUCLEOTIDE SEQUENCE</scope>
    <source>
        <strain>PH-1</strain>
    </source>
</reference>
<feature type="region of interest" description="Disordered" evidence="1">
    <location>
        <begin position="55"/>
        <end position="81"/>
    </location>
</feature>
<dbReference type="Proteomes" id="UP000070720">
    <property type="component" value="Chromosome 3"/>
</dbReference>
<protein>
    <submittedName>
        <fullName evidence="2">Chromosome 3, complete genome</fullName>
    </submittedName>
</protein>
<dbReference type="EMBL" id="HG970334">
    <property type="protein sequence ID" value="CEF88830.1"/>
    <property type="molecule type" value="Genomic_DNA"/>
</dbReference>
<dbReference type="VEuPathDB" id="FungiDB:FGRAMPH1_01G21885"/>
<dbReference type="AlphaFoldDB" id="A0A0E0SQW7"/>